<feature type="compositionally biased region" description="Low complexity" evidence="16">
    <location>
        <begin position="1"/>
        <end position="13"/>
    </location>
</feature>
<feature type="compositionally biased region" description="Low complexity" evidence="16">
    <location>
        <begin position="549"/>
        <end position="567"/>
    </location>
</feature>
<feature type="region of interest" description="Disordered" evidence="16">
    <location>
        <begin position="723"/>
        <end position="862"/>
    </location>
</feature>
<feature type="compositionally biased region" description="Basic and acidic residues" evidence="16">
    <location>
        <begin position="398"/>
        <end position="407"/>
    </location>
</feature>
<dbReference type="GO" id="GO:0000781">
    <property type="term" value="C:chromosome, telomeric region"/>
    <property type="evidence" value="ECO:0007669"/>
    <property type="project" value="UniProtKB-SubCell"/>
</dbReference>
<feature type="compositionally biased region" description="Basic and acidic residues" evidence="16">
    <location>
        <begin position="199"/>
        <end position="210"/>
    </location>
</feature>
<evidence type="ECO:0000256" key="10">
    <source>
        <dbReference type="ARBA" id="ARBA00022786"/>
    </source>
</evidence>
<keyword evidence="6" id="KW-0158">Chromosome</keyword>
<reference evidence="18" key="1">
    <citation type="submission" date="2023-01" db="EMBL/GenBank/DDBJ databases">
        <title>The growth and conidiation of Purpureocillium lavendulum are regulated by nitrogen source and histone H3K14 acetylation.</title>
        <authorList>
            <person name="Tang P."/>
            <person name="Han J."/>
            <person name="Zhang C."/>
            <person name="Tang P."/>
            <person name="Qi F."/>
            <person name="Zhang K."/>
            <person name="Liang L."/>
        </authorList>
    </citation>
    <scope>NUCLEOTIDE SEQUENCE</scope>
    <source>
        <strain evidence="18">YMF1.00683</strain>
    </source>
</reference>
<feature type="compositionally biased region" description="Polar residues" evidence="16">
    <location>
        <begin position="639"/>
        <end position="649"/>
    </location>
</feature>
<dbReference type="Proteomes" id="UP001163105">
    <property type="component" value="Unassembled WGS sequence"/>
</dbReference>
<feature type="compositionally biased region" description="Low complexity" evidence="16">
    <location>
        <begin position="781"/>
        <end position="802"/>
    </location>
</feature>
<feature type="compositionally biased region" description="Low complexity" evidence="16">
    <location>
        <begin position="362"/>
        <end position="373"/>
    </location>
</feature>
<organism evidence="18 19">
    <name type="scientific">Purpureocillium lavendulum</name>
    <dbReference type="NCBI Taxonomy" id="1247861"/>
    <lineage>
        <taxon>Eukaryota</taxon>
        <taxon>Fungi</taxon>
        <taxon>Dikarya</taxon>
        <taxon>Ascomycota</taxon>
        <taxon>Pezizomycotina</taxon>
        <taxon>Sordariomycetes</taxon>
        <taxon>Hypocreomycetidae</taxon>
        <taxon>Hypocreales</taxon>
        <taxon>Ophiocordycipitaceae</taxon>
        <taxon>Purpureocillium</taxon>
    </lineage>
</organism>
<keyword evidence="14" id="KW-0234">DNA repair</keyword>
<feature type="compositionally biased region" description="Acidic residues" evidence="16">
    <location>
        <begin position="429"/>
        <end position="439"/>
    </location>
</feature>
<feature type="compositionally biased region" description="Low complexity" evidence="16">
    <location>
        <begin position="124"/>
        <end position="150"/>
    </location>
</feature>
<evidence type="ECO:0000256" key="6">
    <source>
        <dbReference type="ARBA" id="ARBA00022454"/>
    </source>
</evidence>
<keyword evidence="11" id="KW-0832">Ubl conjugation</keyword>
<feature type="compositionally biased region" description="Polar residues" evidence="16">
    <location>
        <begin position="832"/>
        <end position="841"/>
    </location>
</feature>
<feature type="region of interest" description="Disordered" evidence="16">
    <location>
        <begin position="1"/>
        <end position="53"/>
    </location>
</feature>
<feature type="domain" description="CUE" evidence="17">
    <location>
        <begin position="67"/>
        <end position="103"/>
    </location>
</feature>
<evidence type="ECO:0000256" key="5">
    <source>
        <dbReference type="ARBA" id="ARBA00020536"/>
    </source>
</evidence>
<feature type="compositionally biased region" description="Polar residues" evidence="16">
    <location>
        <begin position="568"/>
        <end position="581"/>
    </location>
</feature>
<dbReference type="Pfam" id="PF02845">
    <property type="entry name" value="CUE"/>
    <property type="match status" value="1"/>
</dbReference>
<dbReference type="PANTHER" id="PTHR16308:SF13">
    <property type="entry name" value="PROTEIN LINGERER"/>
    <property type="match status" value="1"/>
</dbReference>
<evidence type="ECO:0000256" key="7">
    <source>
        <dbReference type="ARBA" id="ARBA00022490"/>
    </source>
</evidence>
<feature type="compositionally biased region" description="Basic and acidic residues" evidence="16">
    <location>
        <begin position="32"/>
        <end position="43"/>
    </location>
</feature>
<evidence type="ECO:0000256" key="3">
    <source>
        <dbReference type="ARBA" id="ARBA00004574"/>
    </source>
</evidence>
<evidence type="ECO:0000256" key="4">
    <source>
        <dbReference type="ARBA" id="ARBA00005491"/>
    </source>
</evidence>
<dbReference type="InterPro" id="IPR003892">
    <property type="entry name" value="CUE"/>
</dbReference>
<evidence type="ECO:0000313" key="19">
    <source>
        <dbReference type="Proteomes" id="UP001163105"/>
    </source>
</evidence>
<keyword evidence="19" id="KW-1185">Reference proteome</keyword>
<evidence type="ECO:0000256" key="9">
    <source>
        <dbReference type="ARBA" id="ARBA00022763"/>
    </source>
</evidence>
<accession>A0AB34G494</accession>
<protein>
    <recommendedName>
        <fullName evidence="5">RNA polymerase II degradation factor 1</fullName>
    </recommendedName>
</protein>
<evidence type="ECO:0000256" key="8">
    <source>
        <dbReference type="ARBA" id="ARBA00022553"/>
    </source>
</evidence>
<feature type="compositionally biased region" description="Low complexity" evidence="16">
    <location>
        <begin position="583"/>
        <end position="596"/>
    </location>
</feature>
<feature type="compositionally biased region" description="Low complexity" evidence="16">
    <location>
        <begin position="650"/>
        <end position="683"/>
    </location>
</feature>
<dbReference type="GO" id="GO:0003677">
    <property type="term" value="F:DNA binding"/>
    <property type="evidence" value="ECO:0007669"/>
    <property type="project" value="UniProtKB-KW"/>
</dbReference>
<feature type="compositionally biased region" description="Low complexity" evidence="16">
    <location>
        <begin position="484"/>
        <end position="508"/>
    </location>
</feature>
<feature type="compositionally biased region" description="Gly residues" evidence="16">
    <location>
        <begin position="892"/>
        <end position="902"/>
    </location>
</feature>
<dbReference type="InterPro" id="IPR009060">
    <property type="entry name" value="UBA-like_sf"/>
</dbReference>
<feature type="compositionally biased region" description="Low complexity" evidence="16">
    <location>
        <begin position="881"/>
        <end position="891"/>
    </location>
</feature>
<evidence type="ECO:0000256" key="14">
    <source>
        <dbReference type="ARBA" id="ARBA00023204"/>
    </source>
</evidence>
<feature type="compositionally biased region" description="Gly residues" evidence="16">
    <location>
        <begin position="14"/>
        <end position="27"/>
    </location>
</feature>
<dbReference type="CDD" id="cd14368">
    <property type="entry name" value="CUE_DEF1_like"/>
    <property type="match status" value="1"/>
</dbReference>
<keyword evidence="12" id="KW-0779">Telomere</keyword>
<feature type="region of interest" description="Disordered" evidence="16">
    <location>
        <begin position="880"/>
        <end position="919"/>
    </location>
</feature>
<dbReference type="GO" id="GO:0006281">
    <property type="term" value="P:DNA repair"/>
    <property type="evidence" value="ECO:0007669"/>
    <property type="project" value="UniProtKB-KW"/>
</dbReference>
<feature type="compositionally biased region" description="Polar residues" evidence="16">
    <location>
        <begin position="351"/>
        <end position="361"/>
    </location>
</feature>
<evidence type="ECO:0000256" key="12">
    <source>
        <dbReference type="ARBA" id="ARBA00022895"/>
    </source>
</evidence>
<name>A0AB34G494_9HYPO</name>
<feature type="region of interest" description="Disordered" evidence="16">
    <location>
        <begin position="102"/>
        <end position="407"/>
    </location>
</feature>
<sequence length="919" mass="94854">MSEVASRPSASRGRGSGRGGRGGFAGRGGRRPNGDKSDNKAADDGLGAFDDEGDFADLRKQYGGKTSVIREMFPDWSEADVLFALQETNGDENEAVARIAEGTISQWGEVSKPKKTTRAKGKDATASAPAAAEQSSAGGRPARGGRVVSEGGRGRGRGSDRGGAARGGRGRSAHAGTNGARNKEASQLSVPTEESSAWDNEKAQADKPEPKTAAAEKPSVTATTSDLPKAAAPQAKTWASMLRQSTAPKPAPVPKEATAPKPAESVEPQAAAEPVHPEPEPAVEEPEEATPVAQHVEPVQAAAVSQPEVSLPPTKDELTETNLEQVVDDSKPPATDTAASTAADSWDPRQSPVSANATPLSAAQQQHQAQRAATSGFATSAMKATAERATRAPSYQRRVLDQEEAVRMPGNREVDRAAVRFGAFSLNGGEEDIDGEREEPETRAQPPADSPVAHPRASLPPVSQPVAVPEPFSQKPTVAPPTGPATTVPTGPAAHAQVPQPAVPSAQQYGRFGHGVSQETAPAAQKPVDPFNQQSTPVSQPPFDNYATQTSQPPAQQPAGAFSSAPSDYSNYYTANQQDRNPYNYYGQQYGAQGAHGQHDGAPSQQRPFGGYNAQADNLSQYPQSGAMHNQPRFGGSGESQNSGHSTPNPTAQSQQQQATQQPQQQGAPGTQPQSHGQYPGYSHPYYSNPYYHQYYSGYGQGGFGPYGKGGMYGQPYGVSPNAPYDHSSSPGAFGPSSLHRESGLGSGLGEYGRAGSGQTGNQPGLGGSSFGGAHDSFARGASSFQSQGQGFGTQTQPAAGGSTDDLKPFGDAKTGSGPSPALGGGPRPGSATNTAPSAQSGLPPPQTSQMGGAYGGYPSHLQGHGLHGSGAYGMGGGAGANQHGSSPYGSYGQGFGSGYYGGQQQQQQQRGGWGGNYH</sequence>
<dbReference type="GO" id="GO:0005737">
    <property type="term" value="C:cytoplasm"/>
    <property type="evidence" value="ECO:0007669"/>
    <property type="project" value="UniProtKB-SubCell"/>
</dbReference>
<feature type="compositionally biased region" description="Gly residues" evidence="16">
    <location>
        <begin position="745"/>
        <end position="771"/>
    </location>
</feature>
<evidence type="ECO:0000256" key="11">
    <source>
        <dbReference type="ARBA" id="ARBA00022843"/>
    </source>
</evidence>
<keyword evidence="8" id="KW-0597">Phosphoprotein</keyword>
<dbReference type="EMBL" id="JAQHRD010000001">
    <property type="protein sequence ID" value="KAJ6445954.1"/>
    <property type="molecule type" value="Genomic_DNA"/>
</dbReference>
<dbReference type="GO" id="GO:0005634">
    <property type="term" value="C:nucleus"/>
    <property type="evidence" value="ECO:0007669"/>
    <property type="project" value="UniProtKB-SubCell"/>
</dbReference>
<evidence type="ECO:0000256" key="15">
    <source>
        <dbReference type="ARBA" id="ARBA00023242"/>
    </source>
</evidence>
<proteinExistence type="inferred from homology"/>
<comment type="similarity">
    <text evidence="4">Belongs to the DEF1 family.</text>
</comment>
<comment type="caution">
    <text evidence="18">The sequence shown here is derived from an EMBL/GenBank/DDBJ whole genome shotgun (WGS) entry which is preliminary data.</text>
</comment>
<dbReference type="InterPro" id="IPR041803">
    <property type="entry name" value="DEF1_CUE"/>
</dbReference>
<feature type="compositionally biased region" description="Polar residues" evidence="16">
    <location>
        <begin position="185"/>
        <end position="198"/>
    </location>
</feature>
<keyword evidence="9" id="KW-0227">DNA damage</keyword>
<evidence type="ECO:0000313" key="18">
    <source>
        <dbReference type="EMBL" id="KAJ6445954.1"/>
    </source>
</evidence>
<evidence type="ECO:0000256" key="13">
    <source>
        <dbReference type="ARBA" id="ARBA00023125"/>
    </source>
</evidence>
<evidence type="ECO:0000259" key="17">
    <source>
        <dbReference type="Pfam" id="PF02845"/>
    </source>
</evidence>
<feature type="compositionally biased region" description="Low complexity" evidence="16">
    <location>
        <begin position="332"/>
        <end position="345"/>
    </location>
</feature>
<keyword evidence="15" id="KW-0539">Nucleus</keyword>
<feature type="compositionally biased region" description="Polar residues" evidence="16">
    <location>
        <begin position="615"/>
        <end position="628"/>
    </location>
</feature>
<evidence type="ECO:0000256" key="2">
    <source>
        <dbReference type="ARBA" id="ARBA00004496"/>
    </source>
</evidence>
<evidence type="ECO:0000256" key="16">
    <source>
        <dbReference type="SAM" id="MobiDB-lite"/>
    </source>
</evidence>
<evidence type="ECO:0000256" key="1">
    <source>
        <dbReference type="ARBA" id="ARBA00004123"/>
    </source>
</evidence>
<gene>
    <name evidence="18" type="ORF">O9K51_00719</name>
</gene>
<keyword evidence="13" id="KW-0238">DNA-binding</keyword>
<dbReference type="AlphaFoldDB" id="A0AB34G494"/>
<comment type="subcellular location">
    <subcellularLocation>
        <location evidence="3">Chromosome</location>
        <location evidence="3">Telomere</location>
    </subcellularLocation>
    <subcellularLocation>
        <location evidence="2">Cytoplasm</location>
    </subcellularLocation>
    <subcellularLocation>
        <location evidence="1">Nucleus</location>
    </subcellularLocation>
</comment>
<feature type="region of interest" description="Disordered" evidence="16">
    <location>
        <begin position="422"/>
        <end position="683"/>
    </location>
</feature>
<dbReference type="PANTHER" id="PTHR16308">
    <property type="entry name" value="UBIQUITIN ASSOCIATED PROTEIN 2-LIKE/LINGERER"/>
    <property type="match status" value="1"/>
</dbReference>
<dbReference type="InterPro" id="IPR051833">
    <property type="entry name" value="TC-DDR_regulator"/>
</dbReference>
<keyword evidence="10" id="KW-0833">Ubl conjugation pathway</keyword>
<dbReference type="GO" id="GO:0043130">
    <property type="term" value="F:ubiquitin binding"/>
    <property type="evidence" value="ECO:0007669"/>
    <property type="project" value="InterPro"/>
</dbReference>
<dbReference type="SUPFAM" id="SSF46934">
    <property type="entry name" value="UBA-like"/>
    <property type="match status" value="1"/>
</dbReference>
<keyword evidence="7" id="KW-0963">Cytoplasm</keyword>